<dbReference type="Pfam" id="PF06985">
    <property type="entry name" value="HET"/>
    <property type="match status" value="1"/>
</dbReference>
<name>A0A6A6GTX9_VIRVR</name>
<dbReference type="InterPro" id="IPR010730">
    <property type="entry name" value="HET"/>
</dbReference>
<dbReference type="EMBL" id="ML991882">
    <property type="protein sequence ID" value="KAF2228960.1"/>
    <property type="molecule type" value="Genomic_DNA"/>
</dbReference>
<accession>A0A6A6GTX9</accession>
<feature type="domain" description="Heterokaryon incompatibility" evidence="1">
    <location>
        <begin position="254"/>
        <end position="388"/>
    </location>
</feature>
<sequence length="750" mass="85542">MSEHVFLCLKCRGRGHDVEHCSAENWQPELDWFFSHARRSFKVGIDSSSSQAICPRCESLDLVQLLELHPPWESQTELGDALQVQDPSFIRKLGLTGSIQFRADCPVCCCLFAITPNPSSIEQEVFLIPDWTISRVSGELGVVTFDSPVKRDYATCLISTLHPSSISLPRQIVAHRGDALCLLESDVLPQRTLGGRQIASNQTNANMVLDWVEACVDRHDISCAPIATKDLEQVRLVDIETLKVVHFPGPDCEYVALSYVWGDVSQNRYGLGDTLNALPKTLEDALSFTKKLGKRYIWIDSLCIDQSDENDKSDQINRMWAIYRGAWITVIALSGTSANAGLSRMSRPEDYAQLRCHIQGKSMISLMPTLSQQIWETAWGSRAWTLQEGLLSPRCLYLSDHQMYFDCSSMQCCESLDDSRSWAHKLTPSCNPTEEGFVTWMLRQAGAGALRIPLDWPSRRLEHWGEKLNLYSYRSMRYNEDAIRAFNGVLQRLETIYPKGFFLGLPVEDFDWALLWRSQWPPVRREGFPTWSWAGWKGPLFFGQPIDVKKTRRIATELEISVAESKRIKRIFAAKGDSAADGEGIRITIQNDPIDVSTQTEPEEPNFQLENYPDAEGGSYLFITAIVLHYPLDFSRPQNRVQQGGEYETFVFRVKDVRCLIRITSTDRYIPGHWLGDRWVIDQQEQSVWTLMLVARDHVQGFILHHLMLIKIQEHSGIAERATVLELLVPLDELDILKEFRPQKRRLVLS</sequence>
<protein>
    <submittedName>
        <fullName evidence="2">HET-domain-containing protein</fullName>
    </submittedName>
</protein>
<keyword evidence="3" id="KW-1185">Reference proteome</keyword>
<reference evidence="2" key="1">
    <citation type="journal article" date="2020" name="Stud. Mycol.">
        <title>101 Dothideomycetes genomes: a test case for predicting lifestyles and emergence of pathogens.</title>
        <authorList>
            <person name="Haridas S."/>
            <person name="Albert R."/>
            <person name="Binder M."/>
            <person name="Bloem J."/>
            <person name="Labutti K."/>
            <person name="Salamov A."/>
            <person name="Andreopoulos B."/>
            <person name="Baker S."/>
            <person name="Barry K."/>
            <person name="Bills G."/>
            <person name="Bluhm B."/>
            <person name="Cannon C."/>
            <person name="Castanera R."/>
            <person name="Culley D."/>
            <person name="Daum C."/>
            <person name="Ezra D."/>
            <person name="Gonzalez J."/>
            <person name="Henrissat B."/>
            <person name="Kuo A."/>
            <person name="Liang C."/>
            <person name="Lipzen A."/>
            <person name="Lutzoni F."/>
            <person name="Magnuson J."/>
            <person name="Mondo S."/>
            <person name="Nolan M."/>
            <person name="Ohm R."/>
            <person name="Pangilinan J."/>
            <person name="Park H.-J."/>
            <person name="Ramirez L."/>
            <person name="Alfaro M."/>
            <person name="Sun H."/>
            <person name="Tritt A."/>
            <person name="Yoshinaga Y."/>
            <person name="Zwiers L.-H."/>
            <person name="Turgeon B."/>
            <person name="Goodwin S."/>
            <person name="Spatafora J."/>
            <person name="Crous P."/>
            <person name="Grigoriev I."/>
        </authorList>
    </citation>
    <scope>NUCLEOTIDE SEQUENCE</scope>
    <source>
        <strain evidence="2">Tuck. ex Michener</strain>
    </source>
</reference>
<gene>
    <name evidence="2" type="ORF">EV356DRAFT_496981</name>
</gene>
<evidence type="ECO:0000313" key="2">
    <source>
        <dbReference type="EMBL" id="KAF2228960.1"/>
    </source>
</evidence>
<dbReference type="PANTHER" id="PTHR33112">
    <property type="entry name" value="DOMAIN PROTEIN, PUTATIVE-RELATED"/>
    <property type="match status" value="1"/>
</dbReference>
<proteinExistence type="predicted"/>
<evidence type="ECO:0000259" key="1">
    <source>
        <dbReference type="Pfam" id="PF06985"/>
    </source>
</evidence>
<dbReference type="AlphaFoldDB" id="A0A6A6GTX9"/>
<dbReference type="OrthoDB" id="5428863at2759"/>
<dbReference type="Proteomes" id="UP000800092">
    <property type="component" value="Unassembled WGS sequence"/>
</dbReference>
<evidence type="ECO:0000313" key="3">
    <source>
        <dbReference type="Proteomes" id="UP000800092"/>
    </source>
</evidence>
<dbReference type="PANTHER" id="PTHR33112:SF12">
    <property type="entry name" value="HETEROKARYON INCOMPATIBILITY DOMAIN-CONTAINING PROTEIN"/>
    <property type="match status" value="1"/>
</dbReference>
<organism evidence="2 3">
    <name type="scientific">Viridothelium virens</name>
    <name type="common">Speckled blister lichen</name>
    <name type="synonym">Trypethelium virens</name>
    <dbReference type="NCBI Taxonomy" id="1048519"/>
    <lineage>
        <taxon>Eukaryota</taxon>
        <taxon>Fungi</taxon>
        <taxon>Dikarya</taxon>
        <taxon>Ascomycota</taxon>
        <taxon>Pezizomycotina</taxon>
        <taxon>Dothideomycetes</taxon>
        <taxon>Dothideomycetes incertae sedis</taxon>
        <taxon>Trypetheliales</taxon>
        <taxon>Trypetheliaceae</taxon>
        <taxon>Viridothelium</taxon>
    </lineage>
</organism>